<dbReference type="Pfam" id="PF02517">
    <property type="entry name" value="Rce1-like"/>
    <property type="match status" value="1"/>
</dbReference>
<evidence type="ECO:0000313" key="4">
    <source>
        <dbReference type="EMBL" id="QDU70041.1"/>
    </source>
</evidence>
<dbReference type="Proteomes" id="UP000316921">
    <property type="component" value="Chromosome"/>
</dbReference>
<dbReference type="InterPro" id="IPR003675">
    <property type="entry name" value="Rce1/LyrA-like_dom"/>
</dbReference>
<reference evidence="4 5" key="1">
    <citation type="submission" date="2019-02" db="EMBL/GenBank/DDBJ databases">
        <title>Deep-cultivation of Planctomycetes and their phenomic and genomic characterization uncovers novel biology.</title>
        <authorList>
            <person name="Wiegand S."/>
            <person name="Jogler M."/>
            <person name="Boedeker C."/>
            <person name="Pinto D."/>
            <person name="Vollmers J."/>
            <person name="Rivas-Marin E."/>
            <person name="Kohn T."/>
            <person name="Peeters S.H."/>
            <person name="Heuer A."/>
            <person name="Rast P."/>
            <person name="Oberbeckmann S."/>
            <person name="Bunk B."/>
            <person name="Jeske O."/>
            <person name="Meyerdierks A."/>
            <person name="Storesund J.E."/>
            <person name="Kallscheuer N."/>
            <person name="Luecker S."/>
            <person name="Lage O.M."/>
            <person name="Pohl T."/>
            <person name="Merkel B.J."/>
            <person name="Hornburger P."/>
            <person name="Mueller R.-W."/>
            <person name="Bruemmer F."/>
            <person name="Labrenz M."/>
            <person name="Spormann A.M."/>
            <person name="Op den Camp H."/>
            <person name="Overmann J."/>
            <person name="Amann R."/>
            <person name="Jetten M.S.M."/>
            <person name="Mascher T."/>
            <person name="Medema M.H."/>
            <person name="Devos D.P."/>
            <person name="Kaster A.-K."/>
            <person name="Ovreas L."/>
            <person name="Rohde M."/>
            <person name="Galperin M.Y."/>
            <person name="Jogler C."/>
        </authorList>
    </citation>
    <scope>NUCLEOTIDE SEQUENCE [LARGE SCALE GENOMIC DNA]</scope>
    <source>
        <strain evidence="4 5">Pla133</strain>
    </source>
</reference>
<feature type="region of interest" description="Disordered" evidence="1">
    <location>
        <begin position="188"/>
        <end position="237"/>
    </location>
</feature>
<keyword evidence="4" id="KW-0645">Protease</keyword>
<organism evidence="4 5">
    <name type="scientific">Engelhardtia mirabilis</name>
    <dbReference type="NCBI Taxonomy" id="2528011"/>
    <lineage>
        <taxon>Bacteria</taxon>
        <taxon>Pseudomonadati</taxon>
        <taxon>Planctomycetota</taxon>
        <taxon>Planctomycetia</taxon>
        <taxon>Planctomycetia incertae sedis</taxon>
        <taxon>Engelhardtia</taxon>
    </lineage>
</organism>
<feature type="compositionally biased region" description="Acidic residues" evidence="1">
    <location>
        <begin position="217"/>
        <end position="236"/>
    </location>
</feature>
<feature type="transmembrane region" description="Helical" evidence="2">
    <location>
        <begin position="399"/>
        <end position="420"/>
    </location>
</feature>
<dbReference type="GO" id="GO:0004175">
    <property type="term" value="F:endopeptidase activity"/>
    <property type="evidence" value="ECO:0007669"/>
    <property type="project" value="UniProtKB-ARBA"/>
</dbReference>
<proteinExistence type="predicted"/>
<feature type="transmembrane region" description="Helical" evidence="2">
    <location>
        <begin position="499"/>
        <end position="519"/>
    </location>
</feature>
<feature type="transmembrane region" description="Helical" evidence="2">
    <location>
        <begin position="327"/>
        <end position="345"/>
    </location>
</feature>
<dbReference type="GO" id="GO:0080120">
    <property type="term" value="P:CAAX-box protein maturation"/>
    <property type="evidence" value="ECO:0007669"/>
    <property type="project" value="UniProtKB-ARBA"/>
</dbReference>
<keyword evidence="2" id="KW-0472">Membrane</keyword>
<keyword evidence="4" id="KW-0378">Hydrolase</keyword>
<evidence type="ECO:0000256" key="2">
    <source>
        <dbReference type="SAM" id="Phobius"/>
    </source>
</evidence>
<evidence type="ECO:0000256" key="1">
    <source>
        <dbReference type="SAM" id="MobiDB-lite"/>
    </source>
</evidence>
<feature type="compositionally biased region" description="Low complexity" evidence="1">
    <location>
        <begin position="188"/>
        <end position="201"/>
    </location>
</feature>
<keyword evidence="2" id="KW-1133">Transmembrane helix</keyword>
<keyword evidence="2" id="KW-0812">Transmembrane</keyword>
<evidence type="ECO:0000313" key="5">
    <source>
        <dbReference type="Proteomes" id="UP000316921"/>
    </source>
</evidence>
<dbReference type="PANTHER" id="PTHR43592">
    <property type="entry name" value="CAAX AMINO TERMINAL PROTEASE"/>
    <property type="match status" value="1"/>
</dbReference>
<protein>
    <submittedName>
        <fullName evidence="4">CAAX amino terminal protease self-immunity</fullName>
    </submittedName>
</protein>
<dbReference type="PANTHER" id="PTHR43592:SF15">
    <property type="entry name" value="CAAX AMINO TERMINAL PROTEASE FAMILY PROTEIN"/>
    <property type="match status" value="1"/>
</dbReference>
<dbReference type="RefSeq" id="WP_145070504.1">
    <property type="nucleotide sequence ID" value="NZ_CP036287.1"/>
</dbReference>
<gene>
    <name evidence="4" type="ORF">Pla133_51640</name>
</gene>
<name>A0A518BSU5_9BACT</name>
<dbReference type="KEGG" id="pbap:Pla133_51640"/>
<feature type="transmembrane region" description="Helical" evidence="2">
    <location>
        <begin position="281"/>
        <end position="307"/>
    </location>
</feature>
<feature type="transmembrane region" description="Helical" evidence="2">
    <location>
        <begin position="525"/>
        <end position="546"/>
    </location>
</feature>
<dbReference type="AlphaFoldDB" id="A0A518BSU5"/>
<dbReference type="GO" id="GO:0006508">
    <property type="term" value="P:proteolysis"/>
    <property type="evidence" value="ECO:0007669"/>
    <property type="project" value="UniProtKB-KW"/>
</dbReference>
<sequence>MSEPDQTPETAPGGRGFAPAATGICLTIWLATVLLGSLSSITRDDPIESFNHPDRVLVHSVERPQVWAEGLADKVGSRLPGLASELDDGAMMAAGAELYADVAERLEALASRIEDTDSSDGPSAAAAERRRQACLLLVRGAALAAESGDADWPDWLDLARATGAGNSQQLDGIEADLRAATGMHATEADAAGPEADAASGPTTADSDPVDAGVERGDESDDGVADAEPPVEPEPLEFDPSLSTAIIELAHATRVGDESLRELWQGWRKDTGADAAARLVRLALVAAGLALLGLVALLLVSVLPAAFVRLDSPADPNHWPATADGLGLFARYAVAFVLVSSLLAIAGGGLGGHDGIPLTLGISALVSSLPILLFARLRWFGEPPGSLRRALGLGLDRGRSWRLVPVVAAGWVLALGGLYTVTTLATGLGAGSDPFSNPFLELIVGSSAIDRARLLLEACVWAPLFEELAFRAALFGGLRRRLPFLPAALISGGLFGMAHVYEPAGMLGIAWVGVALAWIYERTRSIWAPILVHALFNFGQLQLAFLLA</sequence>
<feature type="transmembrane region" description="Helical" evidence="2">
    <location>
        <begin position="20"/>
        <end position="41"/>
    </location>
</feature>
<feature type="domain" description="CAAX prenyl protease 2/Lysostaphin resistance protein A-like" evidence="3">
    <location>
        <begin position="454"/>
        <end position="537"/>
    </location>
</feature>
<accession>A0A518BSU5</accession>
<dbReference type="EMBL" id="CP036287">
    <property type="protein sequence ID" value="QDU70041.1"/>
    <property type="molecule type" value="Genomic_DNA"/>
</dbReference>
<keyword evidence="5" id="KW-1185">Reference proteome</keyword>
<evidence type="ECO:0000259" key="3">
    <source>
        <dbReference type="Pfam" id="PF02517"/>
    </source>
</evidence>